<organism evidence="1 2">
    <name type="scientific">Hypoxylon rubiginosum</name>
    <dbReference type="NCBI Taxonomy" id="110542"/>
    <lineage>
        <taxon>Eukaryota</taxon>
        <taxon>Fungi</taxon>
        <taxon>Dikarya</taxon>
        <taxon>Ascomycota</taxon>
        <taxon>Pezizomycotina</taxon>
        <taxon>Sordariomycetes</taxon>
        <taxon>Xylariomycetidae</taxon>
        <taxon>Xylariales</taxon>
        <taxon>Hypoxylaceae</taxon>
        <taxon>Hypoxylon</taxon>
    </lineage>
</organism>
<reference evidence="1 2" key="1">
    <citation type="journal article" date="2022" name="New Phytol.">
        <title>Ecological generalism drives hyperdiversity of secondary metabolite gene clusters in xylarialean endophytes.</title>
        <authorList>
            <person name="Franco M.E.E."/>
            <person name="Wisecaver J.H."/>
            <person name="Arnold A.E."/>
            <person name="Ju Y.M."/>
            <person name="Slot J.C."/>
            <person name="Ahrendt S."/>
            <person name="Moore L.P."/>
            <person name="Eastman K.E."/>
            <person name="Scott K."/>
            <person name="Konkel Z."/>
            <person name="Mondo S.J."/>
            <person name="Kuo A."/>
            <person name="Hayes R.D."/>
            <person name="Haridas S."/>
            <person name="Andreopoulos B."/>
            <person name="Riley R."/>
            <person name="LaButti K."/>
            <person name="Pangilinan J."/>
            <person name="Lipzen A."/>
            <person name="Amirebrahimi M."/>
            <person name="Yan J."/>
            <person name="Adam C."/>
            <person name="Keymanesh K."/>
            <person name="Ng V."/>
            <person name="Louie K."/>
            <person name="Northen T."/>
            <person name="Drula E."/>
            <person name="Henrissat B."/>
            <person name="Hsieh H.M."/>
            <person name="Youens-Clark K."/>
            <person name="Lutzoni F."/>
            <person name="Miadlikowska J."/>
            <person name="Eastwood D.C."/>
            <person name="Hamelin R.C."/>
            <person name="Grigoriev I.V."/>
            <person name="U'Ren J.M."/>
        </authorList>
    </citation>
    <scope>NUCLEOTIDE SEQUENCE [LARGE SCALE GENOMIC DNA]</scope>
    <source>
        <strain evidence="1 2">CBS 119005</strain>
    </source>
</reference>
<gene>
    <name evidence="1" type="ORF">F4820DRAFT_432081</name>
</gene>
<dbReference type="Proteomes" id="UP001497700">
    <property type="component" value="Unassembled WGS sequence"/>
</dbReference>
<sequence>MEDDSRDSEEFTSGIPNLPPELWHSTKRGIEPPQIEKFGIDLTTPSRQWEKWLVKLTFEKSGDERHGNGFFVNVPNADFDIILTAGHNLVDKPQHYCKNIKIISSAAEILVTPDMVRVCERYFNEPEDTNAIYDYGAILLKRLKKDRVRGFGFNLMLGLAPIREASGSSNKNTRDILQGASLYVSGYRPADSPIENPPERSEGRCIRPSRHDLTYEAETIQGMSGGPVWLGFRGIETVVAIHNYGEEKKGRGNRGSRLNLNVWRTIFDWVKVGWYGKSLHYRGSPTYSMHLHIRRSQIPAEIAGEGRVRVGKPGRVDTLFDILPVAVPPKVTESDAGFGFRLRLAGTEAEDDTTPIWVKWNPKQNEVSITRHLDARCEVKLQQIITPVGRQPKPFMIKAKDGDSFKVVQMAMNGLDEGDLELLDDDPQSFEDTSEVSFVPTTKDKFGK</sequence>
<dbReference type="EMBL" id="MU393538">
    <property type="protein sequence ID" value="KAI4861945.1"/>
    <property type="molecule type" value="Genomic_DNA"/>
</dbReference>
<keyword evidence="2" id="KW-1185">Reference proteome</keyword>
<name>A0ACB9YSE1_9PEZI</name>
<comment type="caution">
    <text evidence="1">The sequence shown here is derived from an EMBL/GenBank/DDBJ whole genome shotgun (WGS) entry which is preliminary data.</text>
</comment>
<proteinExistence type="predicted"/>
<accession>A0ACB9YSE1</accession>
<evidence type="ECO:0000313" key="2">
    <source>
        <dbReference type="Proteomes" id="UP001497700"/>
    </source>
</evidence>
<protein>
    <submittedName>
        <fullName evidence="1">Uncharacterized protein</fullName>
    </submittedName>
</protein>
<evidence type="ECO:0000313" key="1">
    <source>
        <dbReference type="EMBL" id="KAI4861945.1"/>
    </source>
</evidence>